<feature type="binding site" evidence="7">
    <location>
        <position position="182"/>
    </location>
    <ligand>
        <name>L-glutamate</name>
        <dbReference type="ChEBI" id="CHEBI:29985"/>
    </ligand>
</feature>
<dbReference type="STRING" id="54.SAMN02745121_00171"/>
<comment type="cofactor">
    <cofactor evidence="7">
        <name>Zn(2+)</name>
        <dbReference type="ChEBI" id="CHEBI:29105"/>
    </cofactor>
    <text evidence="7">Binds 1 zinc ion per subunit.</text>
</comment>
<sequence>MSAVRGRYAPSPTGPLHLGNARTALLAWLDVRARGGAFVMRVEDVDFTRARPEFEARLLLDLRWLGLDWDEGPDVGGPFGPYRQSERGDRYAAALARLDVYACTCTRRELRALPVTSMTGEPVYPGTCRNGQSHPGRPAAIRWRVPAGEVGFVDRLCGEHHQDIVRDVGDFVLRRGDGAWAYQLAVVVDDADMGVTDIVRGADLLDSTPRQLHLLRALHPELPAPRFAHVPLILGAGGAKLSKRDGAPDLGALREAGAPPARVLAALARSVGLVPPDVREVRPHELLTAVQADDPLARLKPQPLDLAGL</sequence>
<dbReference type="GO" id="GO:0006400">
    <property type="term" value="P:tRNA modification"/>
    <property type="evidence" value="ECO:0007669"/>
    <property type="project" value="InterPro"/>
</dbReference>
<accession>A0A1I1SNU1</accession>
<feature type="binding site" evidence="7">
    <location>
        <position position="243"/>
    </location>
    <ligand>
        <name>ATP</name>
        <dbReference type="ChEBI" id="CHEBI:30616"/>
    </ligand>
</feature>
<keyword evidence="5 7" id="KW-0067">ATP-binding</keyword>
<evidence type="ECO:0000256" key="1">
    <source>
        <dbReference type="ARBA" id="ARBA00022598"/>
    </source>
</evidence>
<dbReference type="Proteomes" id="UP000199400">
    <property type="component" value="Unassembled WGS sequence"/>
</dbReference>
<feature type="binding site" evidence="7">
    <location>
        <position position="124"/>
    </location>
    <ligand>
        <name>Zn(2+)</name>
        <dbReference type="ChEBI" id="CHEBI:29105"/>
    </ligand>
</feature>
<evidence type="ECO:0000256" key="5">
    <source>
        <dbReference type="ARBA" id="ARBA00022840"/>
    </source>
</evidence>
<dbReference type="InterPro" id="IPR000924">
    <property type="entry name" value="Glu/Gln-tRNA-synth"/>
</dbReference>
<feature type="binding site" evidence="7">
    <location>
        <begin position="7"/>
        <end position="11"/>
    </location>
    <ligand>
        <name>L-glutamate</name>
        <dbReference type="ChEBI" id="CHEBI:29985"/>
    </ligand>
</feature>
<dbReference type="GO" id="GO:0006424">
    <property type="term" value="P:glutamyl-tRNA aminoacylation"/>
    <property type="evidence" value="ECO:0007669"/>
    <property type="project" value="InterPro"/>
</dbReference>
<evidence type="ECO:0000256" key="2">
    <source>
        <dbReference type="ARBA" id="ARBA00022723"/>
    </source>
</evidence>
<keyword evidence="1 7" id="KW-0436">Ligase</keyword>
<dbReference type="HAMAP" id="MF_01428">
    <property type="entry name" value="Glu_Q_tRNA_synth"/>
    <property type="match status" value="1"/>
</dbReference>
<evidence type="ECO:0000313" key="11">
    <source>
        <dbReference type="Proteomes" id="UP000199400"/>
    </source>
</evidence>
<dbReference type="PANTHER" id="PTHR43311">
    <property type="entry name" value="GLUTAMATE--TRNA LIGASE"/>
    <property type="match status" value="1"/>
</dbReference>
<dbReference type="GO" id="GO:0005829">
    <property type="term" value="C:cytosol"/>
    <property type="evidence" value="ECO:0007669"/>
    <property type="project" value="TreeGrafter"/>
</dbReference>
<dbReference type="GO" id="GO:0008270">
    <property type="term" value="F:zinc ion binding"/>
    <property type="evidence" value="ECO:0007669"/>
    <property type="project" value="UniProtKB-UniRule"/>
</dbReference>
<feature type="binding site" evidence="7">
    <location>
        <position position="105"/>
    </location>
    <ligand>
        <name>Zn(2+)</name>
        <dbReference type="ChEBI" id="CHEBI:29105"/>
    </ligand>
</feature>
<dbReference type="GO" id="GO:0004818">
    <property type="term" value="F:glutamate-tRNA ligase activity"/>
    <property type="evidence" value="ECO:0007669"/>
    <property type="project" value="TreeGrafter"/>
</dbReference>
<keyword evidence="6 7" id="KW-0030">Aminoacyl-tRNA synthetase</keyword>
<dbReference type="PANTHER" id="PTHR43311:SF1">
    <property type="entry name" value="GLUTAMYL-Q TRNA(ASP) SYNTHETASE"/>
    <property type="match status" value="1"/>
</dbReference>
<evidence type="ECO:0000256" key="7">
    <source>
        <dbReference type="HAMAP-Rule" id="MF_01428"/>
    </source>
</evidence>
<keyword evidence="8" id="KW-0648">Protein biosynthesis</keyword>
<evidence type="ECO:0000259" key="9">
    <source>
        <dbReference type="Pfam" id="PF00749"/>
    </source>
</evidence>
<evidence type="ECO:0000313" key="10">
    <source>
        <dbReference type="EMBL" id="SFD48155.1"/>
    </source>
</evidence>
<dbReference type="InterPro" id="IPR022380">
    <property type="entry name" value="Glu-Q_tRNA(Asp)_Synthase"/>
</dbReference>
<feature type="domain" description="Glutamyl/glutaminyl-tRNA synthetase class Ib catalytic" evidence="9">
    <location>
        <begin position="4"/>
        <end position="281"/>
    </location>
</feature>
<comment type="similarity">
    <text evidence="7">Belongs to the class-I aminoacyl-tRNA synthetase family. GluQ subfamily.</text>
</comment>
<dbReference type="RefSeq" id="WP_096333262.1">
    <property type="nucleotide sequence ID" value="NZ_FOMX01000002.1"/>
</dbReference>
<dbReference type="Gene3D" id="3.40.50.620">
    <property type="entry name" value="HUPs"/>
    <property type="match status" value="1"/>
</dbReference>
<reference evidence="11" key="1">
    <citation type="submission" date="2016-10" db="EMBL/GenBank/DDBJ databases">
        <authorList>
            <person name="Varghese N."/>
            <person name="Submissions S."/>
        </authorList>
    </citation>
    <scope>NUCLEOTIDE SEQUENCE [LARGE SCALE GENOMIC DNA]</scope>
    <source>
        <strain evidence="11">ATCC 25963</strain>
    </source>
</reference>
<dbReference type="EMBL" id="FOMX01000002">
    <property type="protein sequence ID" value="SFD48155.1"/>
    <property type="molecule type" value="Genomic_DNA"/>
</dbReference>
<dbReference type="NCBIfam" id="NF004314">
    <property type="entry name" value="PRK05710.1-3"/>
    <property type="match status" value="1"/>
</dbReference>
<dbReference type="OrthoDB" id="9807503at2"/>
<evidence type="ECO:0000256" key="8">
    <source>
        <dbReference type="RuleBase" id="RU363037"/>
    </source>
</evidence>
<evidence type="ECO:0000256" key="6">
    <source>
        <dbReference type="ARBA" id="ARBA00023146"/>
    </source>
</evidence>
<name>A0A1I1SNU1_9BACT</name>
<comment type="function">
    <text evidence="7">Catalyzes the tRNA-independent activation of glutamate in presence of ATP and the subsequent transfer of glutamate onto a tRNA(Asp). Glutamate is transferred on the 2-amino-5-(4,5-dihydroxy-2-cyclopenten-1-yl) moiety of the queuosine in the wobble position of the QUC anticodon.</text>
</comment>
<feature type="short sequence motif" description="'KMSKS' region" evidence="7">
    <location>
        <begin position="240"/>
        <end position="244"/>
    </location>
</feature>
<dbReference type="EC" id="6.1.1.-" evidence="7"/>
<keyword evidence="3 7" id="KW-0547">Nucleotide-binding</keyword>
<dbReference type="NCBIfam" id="TIGR03838">
    <property type="entry name" value="queuosine_YadB"/>
    <property type="match status" value="1"/>
</dbReference>
<dbReference type="AlphaFoldDB" id="A0A1I1SNU1"/>
<keyword evidence="4 7" id="KW-0862">Zinc</keyword>
<proteinExistence type="inferred from homology"/>
<evidence type="ECO:0000256" key="4">
    <source>
        <dbReference type="ARBA" id="ARBA00022833"/>
    </source>
</evidence>
<dbReference type="SUPFAM" id="SSF52374">
    <property type="entry name" value="Nucleotidylyl transferase"/>
    <property type="match status" value="1"/>
</dbReference>
<feature type="binding site" evidence="7">
    <location>
        <position position="128"/>
    </location>
    <ligand>
        <name>Zn(2+)</name>
        <dbReference type="ChEBI" id="CHEBI:29105"/>
    </ligand>
</feature>
<gene>
    <name evidence="7" type="primary">gluQ</name>
    <name evidence="10" type="ORF">SAMN02745121_00171</name>
</gene>
<dbReference type="InterPro" id="IPR014729">
    <property type="entry name" value="Rossmann-like_a/b/a_fold"/>
</dbReference>
<dbReference type="PROSITE" id="PS00178">
    <property type="entry name" value="AA_TRNA_LIGASE_I"/>
    <property type="match status" value="1"/>
</dbReference>
<feature type="binding site" evidence="7">
    <location>
        <position position="200"/>
    </location>
    <ligand>
        <name>L-glutamate</name>
        <dbReference type="ChEBI" id="CHEBI:29985"/>
    </ligand>
</feature>
<protein>
    <recommendedName>
        <fullName evidence="7">Glutamyl-Q tRNA(Asp) synthetase</fullName>
        <shortName evidence="7">Glu-Q-RSs</shortName>
        <ecNumber evidence="7">6.1.1.-</ecNumber>
    </recommendedName>
</protein>
<keyword evidence="2 7" id="KW-0479">Metal-binding</keyword>
<dbReference type="GO" id="GO:0005524">
    <property type="term" value="F:ATP binding"/>
    <property type="evidence" value="ECO:0007669"/>
    <property type="project" value="UniProtKB-KW"/>
</dbReference>
<keyword evidence="11" id="KW-1185">Reference proteome</keyword>
<feature type="binding site" evidence="7">
    <location>
        <position position="43"/>
    </location>
    <ligand>
        <name>L-glutamate</name>
        <dbReference type="ChEBI" id="CHEBI:29985"/>
    </ligand>
</feature>
<evidence type="ECO:0000256" key="3">
    <source>
        <dbReference type="ARBA" id="ARBA00022741"/>
    </source>
</evidence>
<organism evidence="10 11">
    <name type="scientific">Nannocystis exedens</name>
    <dbReference type="NCBI Taxonomy" id="54"/>
    <lineage>
        <taxon>Bacteria</taxon>
        <taxon>Pseudomonadati</taxon>
        <taxon>Myxococcota</taxon>
        <taxon>Polyangia</taxon>
        <taxon>Nannocystales</taxon>
        <taxon>Nannocystaceae</taxon>
        <taxon>Nannocystis</taxon>
    </lineage>
</organism>
<dbReference type="Pfam" id="PF00749">
    <property type="entry name" value="tRNA-synt_1c"/>
    <property type="match status" value="1"/>
</dbReference>
<feature type="short sequence motif" description="'HIGH' region" evidence="7">
    <location>
        <begin position="10"/>
        <end position="20"/>
    </location>
</feature>
<dbReference type="PRINTS" id="PR00987">
    <property type="entry name" value="TRNASYNTHGLU"/>
</dbReference>
<dbReference type="InterPro" id="IPR020058">
    <property type="entry name" value="Glu/Gln-tRNA-synth_Ib_cat-dom"/>
</dbReference>
<dbReference type="InterPro" id="IPR001412">
    <property type="entry name" value="aa-tRNA-synth_I_CS"/>
</dbReference>
<dbReference type="NCBIfam" id="NF004315">
    <property type="entry name" value="PRK05710.1-4"/>
    <property type="match status" value="1"/>
</dbReference>
<dbReference type="InterPro" id="IPR049940">
    <property type="entry name" value="GluQ/Sye"/>
</dbReference>
<feature type="binding site" evidence="7">
    <location>
        <position position="103"/>
    </location>
    <ligand>
        <name>Zn(2+)</name>
        <dbReference type="ChEBI" id="CHEBI:29105"/>
    </ligand>
</feature>